<protein>
    <submittedName>
        <fullName evidence="1">Uncharacterized protein</fullName>
    </submittedName>
</protein>
<gene>
    <name evidence="1" type="ORF">CK203_105227</name>
</gene>
<comment type="caution">
    <text evidence="1">The sequence shown here is derived from an EMBL/GenBank/DDBJ whole genome shotgun (WGS) entry which is preliminary data.</text>
</comment>
<evidence type="ECO:0000313" key="2">
    <source>
        <dbReference type="Proteomes" id="UP000288805"/>
    </source>
</evidence>
<dbReference type="AlphaFoldDB" id="A0A438C5D8"/>
<reference evidence="1 2" key="1">
    <citation type="journal article" date="2018" name="PLoS Genet.">
        <title>Population sequencing reveals clonal diversity and ancestral inbreeding in the grapevine cultivar Chardonnay.</title>
        <authorList>
            <person name="Roach M.J."/>
            <person name="Johnson D.L."/>
            <person name="Bohlmann J."/>
            <person name="van Vuuren H.J."/>
            <person name="Jones S.J."/>
            <person name="Pretorius I.S."/>
            <person name="Schmidt S.A."/>
            <person name="Borneman A.R."/>
        </authorList>
    </citation>
    <scope>NUCLEOTIDE SEQUENCE [LARGE SCALE GENOMIC DNA]</scope>
    <source>
        <strain evidence="2">cv. Chardonnay</strain>
        <tissue evidence="1">Leaf</tissue>
    </source>
</reference>
<accession>A0A438C5D8</accession>
<organism evidence="1 2">
    <name type="scientific">Vitis vinifera</name>
    <name type="common">Grape</name>
    <dbReference type="NCBI Taxonomy" id="29760"/>
    <lineage>
        <taxon>Eukaryota</taxon>
        <taxon>Viridiplantae</taxon>
        <taxon>Streptophyta</taxon>
        <taxon>Embryophyta</taxon>
        <taxon>Tracheophyta</taxon>
        <taxon>Spermatophyta</taxon>
        <taxon>Magnoliopsida</taxon>
        <taxon>eudicotyledons</taxon>
        <taxon>Gunneridae</taxon>
        <taxon>Pentapetalae</taxon>
        <taxon>rosids</taxon>
        <taxon>Vitales</taxon>
        <taxon>Vitaceae</taxon>
        <taxon>Viteae</taxon>
        <taxon>Vitis</taxon>
    </lineage>
</organism>
<name>A0A438C5D8_VITVI</name>
<sequence length="217" mass="24506">MMTADRATCIVFSDDDLPPEDSNHTRLYILQLVVQVTEFHLSIGQWLGLERLPISYCYHPWSCTCRLWSLYIDGQSNMTILKGSHGYFDDRVVDWSDYIPHTIPSFEDSHVITVQSLKDMFTSSEPVLQINHNFIAMSFGHHSSTVVLNMMRDGVDELQHQFHYLQLGDETFGAPISVMIASSSPNRANFLSLCFLEETTNCGVDVEPIGVTNGVVP</sequence>
<evidence type="ECO:0000313" key="1">
    <source>
        <dbReference type="EMBL" id="RVW18464.1"/>
    </source>
</evidence>
<dbReference type="EMBL" id="QGNW01002525">
    <property type="protein sequence ID" value="RVW18464.1"/>
    <property type="molecule type" value="Genomic_DNA"/>
</dbReference>
<proteinExistence type="predicted"/>
<dbReference type="Proteomes" id="UP000288805">
    <property type="component" value="Unassembled WGS sequence"/>
</dbReference>